<keyword evidence="2" id="KW-1185">Reference proteome</keyword>
<protein>
    <submittedName>
        <fullName evidence="1">ATP-binding protein</fullName>
    </submittedName>
</protein>
<evidence type="ECO:0000313" key="1">
    <source>
        <dbReference type="EMBL" id="RFU62393.1"/>
    </source>
</evidence>
<reference evidence="1 2" key="1">
    <citation type="submission" date="2018-08" db="EMBL/GenBank/DDBJ databases">
        <title>Bacillus chawlae sp. nov., Bacillus glennii sp. nov., and Bacillus saganii sp. nov. Isolated from the Vehicle Assembly Building at Kennedy Space Center where the Viking Spacecraft were Assembled.</title>
        <authorList>
            <person name="Seuylemezian A."/>
            <person name="Vaishampayan P."/>
        </authorList>
    </citation>
    <scope>NUCLEOTIDE SEQUENCE [LARGE SCALE GENOMIC DNA]</scope>
    <source>
        <strain evidence="1 2">V44-8</strain>
    </source>
</reference>
<dbReference type="RefSeq" id="WP_117323289.1">
    <property type="nucleotide sequence ID" value="NZ_QVTD01000010.1"/>
</dbReference>
<name>A0A372LBU3_9BACI</name>
<dbReference type="AlphaFoldDB" id="A0A372LBU3"/>
<sequence>MRDPLIIPLNNQYLVVASDNSGGFGLKEHDAVKVPYDVVGYYAFRVAIMECMATGAVPVSVVLQNFSGEEAWTGLIQGVQQGLKELKMDLPVSGSTESNMDLLQSALGLNVIGVSSQMPEFRQINPEGMKFAVIGKPLVGQEVGEQPESIAPLSVYKRLCELGGITVLPVGSKGIAYELGQLVPGIKSKCFAADLDVHKSSGPSTCFIISYPAAKEVMIQELTGPLFHGVYW</sequence>
<dbReference type="OrthoDB" id="9805740at2"/>
<evidence type="ECO:0000313" key="2">
    <source>
        <dbReference type="Proteomes" id="UP000262939"/>
    </source>
</evidence>
<accession>A0A372LBU3</accession>
<keyword evidence="1" id="KW-0547">Nucleotide-binding</keyword>
<gene>
    <name evidence="1" type="ORF">D0466_14545</name>
</gene>
<proteinExistence type="predicted"/>
<dbReference type="EMBL" id="QVTD01000010">
    <property type="protein sequence ID" value="RFU62393.1"/>
    <property type="molecule type" value="Genomic_DNA"/>
</dbReference>
<dbReference type="Proteomes" id="UP000262939">
    <property type="component" value="Unassembled WGS sequence"/>
</dbReference>
<keyword evidence="1" id="KW-0067">ATP-binding</keyword>
<dbReference type="GO" id="GO:0005524">
    <property type="term" value="F:ATP binding"/>
    <property type="evidence" value="ECO:0007669"/>
    <property type="project" value="UniProtKB-KW"/>
</dbReference>
<comment type="caution">
    <text evidence="1">The sequence shown here is derived from an EMBL/GenBank/DDBJ whole genome shotgun (WGS) entry which is preliminary data.</text>
</comment>
<organism evidence="1 2">
    <name type="scientific">Peribacillus glennii</name>
    <dbReference type="NCBI Taxonomy" id="2303991"/>
    <lineage>
        <taxon>Bacteria</taxon>
        <taxon>Bacillati</taxon>
        <taxon>Bacillota</taxon>
        <taxon>Bacilli</taxon>
        <taxon>Bacillales</taxon>
        <taxon>Bacillaceae</taxon>
        <taxon>Peribacillus</taxon>
    </lineage>
</organism>